<reference evidence="1" key="1">
    <citation type="submission" date="2020-12" db="EMBL/GenBank/DDBJ databases">
        <title>Antibiotic resistance and phylogeny of Pseudomonas spp. isolated over three decades from chicken meat in the Norwegian food chain.</title>
        <authorList>
            <person name="Moen B."/>
        </authorList>
    </citation>
    <scope>NUCLEOTIDE SEQUENCE</scope>
    <source>
        <strain evidence="1">MF6762</strain>
    </source>
</reference>
<evidence type="ECO:0000313" key="1">
    <source>
        <dbReference type="EMBL" id="MBJ2259695.1"/>
    </source>
</evidence>
<sequence length="107" mass="11786">MTGNEREFVLLHPDTPPYPWQWSNEVEGLVNAEQHYASEPPEDSTQVWGLVFTLPESGGYLAGWSCGEMDLSGVSDYVHSSLVAAANAAEQMAKMRAEKQRAVSLDD</sequence>
<name>A0A8I1KAR3_9PSED</name>
<protein>
    <submittedName>
        <fullName evidence="1">Uncharacterized protein</fullName>
    </submittedName>
</protein>
<comment type="caution">
    <text evidence="1">The sequence shown here is derived from an EMBL/GenBank/DDBJ whole genome shotgun (WGS) entry which is preliminary data.</text>
</comment>
<dbReference type="AlphaFoldDB" id="A0A8I1KAR3"/>
<evidence type="ECO:0000313" key="2">
    <source>
        <dbReference type="Proteomes" id="UP000658390"/>
    </source>
</evidence>
<dbReference type="Proteomes" id="UP000658390">
    <property type="component" value="Unassembled WGS sequence"/>
</dbReference>
<proteinExistence type="predicted"/>
<dbReference type="RefSeq" id="WP_108184799.1">
    <property type="nucleotide sequence ID" value="NZ_JAEKCZ010000034.1"/>
</dbReference>
<gene>
    <name evidence="1" type="ORF">JFT45_24640</name>
</gene>
<accession>A0A8I1KAR3</accession>
<dbReference type="EMBL" id="JAEKCZ010000034">
    <property type="protein sequence ID" value="MBJ2259695.1"/>
    <property type="molecule type" value="Genomic_DNA"/>
</dbReference>
<organism evidence="1 2">
    <name type="scientific">Pseudomonas psychrophila</name>
    <dbReference type="NCBI Taxonomy" id="122355"/>
    <lineage>
        <taxon>Bacteria</taxon>
        <taxon>Pseudomonadati</taxon>
        <taxon>Pseudomonadota</taxon>
        <taxon>Gammaproteobacteria</taxon>
        <taxon>Pseudomonadales</taxon>
        <taxon>Pseudomonadaceae</taxon>
        <taxon>Pseudomonas</taxon>
    </lineage>
</organism>